<keyword evidence="3" id="KW-1185">Reference proteome</keyword>
<organism evidence="2 3">
    <name type="scientific">Hymenobacter cellulosivorans</name>
    <dbReference type="NCBI Taxonomy" id="2932249"/>
    <lineage>
        <taxon>Bacteria</taxon>
        <taxon>Pseudomonadati</taxon>
        <taxon>Bacteroidota</taxon>
        <taxon>Cytophagia</taxon>
        <taxon>Cytophagales</taxon>
        <taxon>Hymenobacteraceae</taxon>
        <taxon>Hymenobacter</taxon>
    </lineage>
</organism>
<evidence type="ECO:0000256" key="1">
    <source>
        <dbReference type="SAM" id="Phobius"/>
    </source>
</evidence>
<dbReference type="Proteomes" id="UP000831785">
    <property type="component" value="Chromosome"/>
</dbReference>
<evidence type="ECO:0000313" key="2">
    <source>
        <dbReference type="EMBL" id="UOQ52970.1"/>
    </source>
</evidence>
<keyword evidence="1" id="KW-0472">Membrane</keyword>
<reference evidence="2 3" key="1">
    <citation type="submission" date="2022-04" db="EMBL/GenBank/DDBJ databases">
        <title>Hymenobacter sp. isolated from the air.</title>
        <authorList>
            <person name="Won M."/>
            <person name="Lee C.-M."/>
            <person name="Woen H.-Y."/>
            <person name="Kwon S.-W."/>
        </authorList>
    </citation>
    <scope>NUCLEOTIDE SEQUENCE [LARGE SCALE GENOMIC DNA]</scope>
    <source>
        <strain evidence="3">5116 S-27</strain>
    </source>
</reference>
<feature type="transmembrane region" description="Helical" evidence="1">
    <location>
        <begin position="71"/>
        <end position="89"/>
    </location>
</feature>
<name>A0ABY4F975_9BACT</name>
<protein>
    <submittedName>
        <fullName evidence="2">Uncharacterized protein</fullName>
    </submittedName>
</protein>
<proteinExistence type="predicted"/>
<gene>
    <name evidence="2" type="ORF">MUN80_24935</name>
</gene>
<dbReference type="RefSeq" id="WP_244717524.1">
    <property type="nucleotide sequence ID" value="NZ_CP095049.1"/>
</dbReference>
<keyword evidence="1" id="KW-0812">Transmembrane</keyword>
<sequence length="135" mass="14655">MPITITAAPPADLSVTSRWLAGAQQTKDTLTIIGMNVLLVFGLLCGIAIPGLVLYFLRWKLVRGKGRRQSALTHWGITLAHEFCCVLLFMSTDMQNELHEWGAGLAVGYGIGCLISLAGLLETWQHSSPATNSPY</sequence>
<feature type="transmembrane region" description="Helical" evidence="1">
    <location>
        <begin position="37"/>
        <end position="59"/>
    </location>
</feature>
<evidence type="ECO:0000313" key="3">
    <source>
        <dbReference type="Proteomes" id="UP000831785"/>
    </source>
</evidence>
<feature type="transmembrane region" description="Helical" evidence="1">
    <location>
        <begin position="101"/>
        <end position="121"/>
    </location>
</feature>
<keyword evidence="1" id="KW-1133">Transmembrane helix</keyword>
<dbReference type="EMBL" id="CP095049">
    <property type="protein sequence ID" value="UOQ52970.1"/>
    <property type="molecule type" value="Genomic_DNA"/>
</dbReference>
<accession>A0ABY4F975</accession>